<evidence type="ECO:0000313" key="1">
    <source>
        <dbReference type="EMBL" id="CAH9111022.1"/>
    </source>
</evidence>
<proteinExistence type="predicted"/>
<gene>
    <name evidence="1" type="ORF">CEURO_LOCUS19055</name>
</gene>
<name>A0A9P1EJQ6_CUSEU</name>
<dbReference type="Proteomes" id="UP001152484">
    <property type="component" value="Unassembled WGS sequence"/>
</dbReference>
<dbReference type="AlphaFoldDB" id="A0A9P1EJQ6"/>
<feature type="non-terminal residue" evidence="1">
    <location>
        <position position="122"/>
    </location>
</feature>
<accession>A0A9P1EJQ6</accession>
<protein>
    <submittedName>
        <fullName evidence="1">Uncharacterized protein</fullName>
    </submittedName>
</protein>
<evidence type="ECO:0000313" key="2">
    <source>
        <dbReference type="Proteomes" id="UP001152484"/>
    </source>
</evidence>
<dbReference type="EMBL" id="CAMAPE010000054">
    <property type="protein sequence ID" value="CAH9111022.1"/>
    <property type="molecule type" value="Genomic_DNA"/>
</dbReference>
<reference evidence="1" key="1">
    <citation type="submission" date="2022-07" db="EMBL/GenBank/DDBJ databases">
        <authorList>
            <person name="Macas J."/>
            <person name="Novak P."/>
            <person name="Neumann P."/>
        </authorList>
    </citation>
    <scope>NUCLEOTIDE SEQUENCE</scope>
</reference>
<dbReference type="OrthoDB" id="1093260at2759"/>
<keyword evidence="2" id="KW-1185">Reference proteome</keyword>
<comment type="caution">
    <text evidence="1">The sequence shown here is derived from an EMBL/GenBank/DDBJ whole genome shotgun (WGS) entry which is preliminary data.</text>
</comment>
<organism evidence="1 2">
    <name type="scientific">Cuscuta europaea</name>
    <name type="common">European dodder</name>
    <dbReference type="NCBI Taxonomy" id="41803"/>
    <lineage>
        <taxon>Eukaryota</taxon>
        <taxon>Viridiplantae</taxon>
        <taxon>Streptophyta</taxon>
        <taxon>Embryophyta</taxon>
        <taxon>Tracheophyta</taxon>
        <taxon>Spermatophyta</taxon>
        <taxon>Magnoliopsida</taxon>
        <taxon>eudicotyledons</taxon>
        <taxon>Gunneridae</taxon>
        <taxon>Pentapetalae</taxon>
        <taxon>asterids</taxon>
        <taxon>lamiids</taxon>
        <taxon>Solanales</taxon>
        <taxon>Convolvulaceae</taxon>
        <taxon>Cuscuteae</taxon>
        <taxon>Cuscuta</taxon>
        <taxon>Cuscuta subgen. Cuscuta</taxon>
    </lineage>
</organism>
<sequence length="122" mass="14198">MTVKNEIQIQIGERLVAMKKKDLTLITGFEFGRNIPAISNRCDGELWRRYFSGKMSLDRGDLRQAFESINYRREEMQPLDAVKLGLLHVLGNYILGCTKSVVNSQLEMENWDGLWYPVRNKM</sequence>